<keyword evidence="1" id="KW-0808">Transferase</keyword>
<organism evidence="4 5">
    <name type="scientific">Bradyrhizobium ottawaense</name>
    <dbReference type="NCBI Taxonomy" id="931866"/>
    <lineage>
        <taxon>Bacteria</taxon>
        <taxon>Pseudomonadati</taxon>
        <taxon>Pseudomonadota</taxon>
        <taxon>Alphaproteobacteria</taxon>
        <taxon>Hyphomicrobiales</taxon>
        <taxon>Nitrobacteraceae</taxon>
        <taxon>Bradyrhizobium</taxon>
    </lineage>
</organism>
<dbReference type="PANTHER" id="PTHR43072:SF23">
    <property type="entry name" value="UPF0039 PROTEIN C11D3.02C"/>
    <property type="match status" value="1"/>
</dbReference>
<evidence type="ECO:0000256" key="2">
    <source>
        <dbReference type="ARBA" id="ARBA00023315"/>
    </source>
</evidence>
<reference evidence="4 5" key="1">
    <citation type="submission" date="2024-07" db="EMBL/GenBank/DDBJ databases">
        <title>Genomic Encyclopedia of Type Strains, Phase V (KMG-V): Genome sequencing to study the core and pangenomes of soil and plant-associated prokaryotes.</title>
        <authorList>
            <person name="Whitman W."/>
        </authorList>
    </citation>
    <scope>NUCLEOTIDE SEQUENCE [LARGE SCALE GENOMIC DNA]</scope>
    <source>
        <strain evidence="4 5">USDA 152</strain>
    </source>
</reference>
<gene>
    <name evidence="4" type="ORF">ABIG07_006835</name>
</gene>
<protein>
    <submittedName>
        <fullName evidence="4">GNAT superfamily N-acetyltransferase</fullName>
    </submittedName>
</protein>
<dbReference type="Pfam" id="PF00583">
    <property type="entry name" value="Acetyltransf_1"/>
    <property type="match status" value="1"/>
</dbReference>
<proteinExistence type="predicted"/>
<sequence>MSDAANYARNEQLRDGTAVEIRALRPDDQAAMLAALGEVGTQSLQRRFFMLKRHFSEKERAFFVEVDFKDHVALVACVANAGRSTIVGGARYVAAGPGCAETAFMVIDAWQGRGIGGLLLRHLISLAREARLKKLTAEVLPDNAAMLSLLGRFGFERAERREADTVHMVLTLT</sequence>
<evidence type="ECO:0000256" key="1">
    <source>
        <dbReference type="ARBA" id="ARBA00022679"/>
    </source>
</evidence>
<dbReference type="EMBL" id="JBGBZJ010000003">
    <property type="protein sequence ID" value="MEY9457887.1"/>
    <property type="molecule type" value="Genomic_DNA"/>
</dbReference>
<dbReference type="Proteomes" id="UP001565369">
    <property type="component" value="Unassembled WGS sequence"/>
</dbReference>
<dbReference type="PANTHER" id="PTHR43072">
    <property type="entry name" value="N-ACETYLTRANSFERASE"/>
    <property type="match status" value="1"/>
</dbReference>
<dbReference type="InterPro" id="IPR016181">
    <property type="entry name" value="Acyl_CoA_acyltransferase"/>
</dbReference>
<evidence type="ECO:0000313" key="5">
    <source>
        <dbReference type="Proteomes" id="UP001565369"/>
    </source>
</evidence>
<name>A0ABV4G1X8_9BRAD</name>
<evidence type="ECO:0000259" key="3">
    <source>
        <dbReference type="PROSITE" id="PS51186"/>
    </source>
</evidence>
<accession>A0ABV4G1X8</accession>
<comment type="caution">
    <text evidence="4">The sequence shown here is derived from an EMBL/GenBank/DDBJ whole genome shotgun (WGS) entry which is preliminary data.</text>
</comment>
<keyword evidence="2" id="KW-0012">Acyltransferase</keyword>
<dbReference type="InterPro" id="IPR000182">
    <property type="entry name" value="GNAT_dom"/>
</dbReference>
<keyword evidence="5" id="KW-1185">Reference proteome</keyword>
<evidence type="ECO:0000313" key="4">
    <source>
        <dbReference type="EMBL" id="MEY9457887.1"/>
    </source>
</evidence>
<dbReference type="Gene3D" id="3.40.630.30">
    <property type="match status" value="1"/>
</dbReference>
<dbReference type="PROSITE" id="PS51186">
    <property type="entry name" value="GNAT"/>
    <property type="match status" value="1"/>
</dbReference>
<dbReference type="RefSeq" id="WP_028144609.1">
    <property type="nucleotide sequence ID" value="NZ_AP021854.1"/>
</dbReference>
<dbReference type="CDD" id="cd04301">
    <property type="entry name" value="NAT_SF"/>
    <property type="match status" value="1"/>
</dbReference>
<dbReference type="SUPFAM" id="SSF55729">
    <property type="entry name" value="Acyl-CoA N-acyltransferases (Nat)"/>
    <property type="match status" value="1"/>
</dbReference>
<feature type="domain" description="N-acetyltransferase" evidence="3">
    <location>
        <begin position="19"/>
        <end position="173"/>
    </location>
</feature>